<evidence type="ECO:0000256" key="5">
    <source>
        <dbReference type="ARBA" id="ARBA00022692"/>
    </source>
</evidence>
<comment type="subcellular location">
    <subcellularLocation>
        <location evidence="1">Cell membrane</location>
        <topology evidence="1">Multi-pass membrane protein</topology>
    </subcellularLocation>
</comment>
<evidence type="ECO:0000256" key="4">
    <source>
        <dbReference type="ARBA" id="ARBA00022679"/>
    </source>
</evidence>
<dbReference type="PANTHER" id="PTHR33908:SF9">
    <property type="entry name" value="BLL5595 PROTEIN"/>
    <property type="match status" value="1"/>
</dbReference>
<organism evidence="10 11">
    <name type="scientific">Desulfatitalea alkaliphila</name>
    <dbReference type="NCBI Taxonomy" id="2929485"/>
    <lineage>
        <taxon>Bacteria</taxon>
        <taxon>Pseudomonadati</taxon>
        <taxon>Thermodesulfobacteriota</taxon>
        <taxon>Desulfobacteria</taxon>
        <taxon>Desulfobacterales</taxon>
        <taxon>Desulfosarcinaceae</taxon>
        <taxon>Desulfatitalea</taxon>
    </lineage>
</organism>
<dbReference type="GO" id="GO:0016763">
    <property type="term" value="F:pentosyltransferase activity"/>
    <property type="evidence" value="ECO:0007669"/>
    <property type="project" value="TreeGrafter"/>
</dbReference>
<proteinExistence type="predicted"/>
<keyword evidence="5 8" id="KW-0812">Transmembrane</keyword>
<feature type="transmembrane region" description="Helical" evidence="8">
    <location>
        <begin position="152"/>
        <end position="185"/>
    </location>
</feature>
<feature type="transmembrane region" description="Helical" evidence="8">
    <location>
        <begin position="241"/>
        <end position="265"/>
    </location>
</feature>
<evidence type="ECO:0000256" key="7">
    <source>
        <dbReference type="ARBA" id="ARBA00023136"/>
    </source>
</evidence>
<feature type="transmembrane region" description="Helical" evidence="8">
    <location>
        <begin position="99"/>
        <end position="117"/>
    </location>
</feature>
<feature type="transmembrane region" description="Helical" evidence="8">
    <location>
        <begin position="285"/>
        <end position="306"/>
    </location>
</feature>
<dbReference type="RefSeq" id="WP_246906029.1">
    <property type="nucleotide sequence ID" value="NZ_JALJRB010000008.1"/>
</dbReference>
<keyword evidence="3" id="KW-0328">Glycosyltransferase</keyword>
<evidence type="ECO:0000256" key="1">
    <source>
        <dbReference type="ARBA" id="ARBA00004651"/>
    </source>
</evidence>
<keyword evidence="6 8" id="KW-1133">Transmembrane helix</keyword>
<evidence type="ECO:0000256" key="6">
    <source>
        <dbReference type="ARBA" id="ARBA00022989"/>
    </source>
</evidence>
<keyword evidence="7 8" id="KW-0472">Membrane</keyword>
<keyword evidence="11" id="KW-1185">Reference proteome</keyword>
<feature type="transmembrane region" description="Helical" evidence="8">
    <location>
        <begin position="129"/>
        <end position="146"/>
    </location>
</feature>
<feature type="domain" description="Glycosyltransferase RgtA/B/C/D-like" evidence="9">
    <location>
        <begin position="54"/>
        <end position="214"/>
    </location>
</feature>
<feature type="transmembrane region" description="Helical" evidence="8">
    <location>
        <begin position="312"/>
        <end position="328"/>
    </location>
</feature>
<dbReference type="Pfam" id="PF13231">
    <property type="entry name" value="PMT_2"/>
    <property type="match status" value="1"/>
</dbReference>
<keyword evidence="2" id="KW-1003">Cell membrane</keyword>
<keyword evidence="4" id="KW-0808">Transferase</keyword>
<comment type="caution">
    <text evidence="10">The sequence shown here is derived from an EMBL/GenBank/DDBJ whole genome shotgun (WGS) entry which is preliminary data.</text>
</comment>
<feature type="transmembrane region" description="Helical" evidence="8">
    <location>
        <begin position="197"/>
        <end position="216"/>
    </location>
</feature>
<evidence type="ECO:0000259" key="9">
    <source>
        <dbReference type="Pfam" id="PF13231"/>
    </source>
</evidence>
<dbReference type="EMBL" id="JALJRB010000008">
    <property type="protein sequence ID" value="MCJ8500734.1"/>
    <property type="molecule type" value="Genomic_DNA"/>
</dbReference>
<evidence type="ECO:0000256" key="8">
    <source>
        <dbReference type="SAM" id="Phobius"/>
    </source>
</evidence>
<evidence type="ECO:0000313" key="11">
    <source>
        <dbReference type="Proteomes" id="UP001165427"/>
    </source>
</evidence>
<dbReference type="GO" id="GO:0005886">
    <property type="term" value="C:plasma membrane"/>
    <property type="evidence" value="ECO:0007669"/>
    <property type="project" value="UniProtKB-SubCell"/>
</dbReference>
<accession>A0AA41R1H9</accession>
<evidence type="ECO:0000256" key="3">
    <source>
        <dbReference type="ARBA" id="ARBA00022676"/>
    </source>
</evidence>
<evidence type="ECO:0000256" key="2">
    <source>
        <dbReference type="ARBA" id="ARBA00022475"/>
    </source>
</evidence>
<reference evidence="10" key="1">
    <citation type="submission" date="2022-04" db="EMBL/GenBank/DDBJ databases">
        <title>Desulfatitalea alkaliphila sp. nov., a novel anaerobic sulfate-reducing bacterium isolated from terrestrial mud volcano, Taman Peninsula, Russia.</title>
        <authorList>
            <person name="Khomyakova M.A."/>
            <person name="Merkel A.Y."/>
            <person name="Slobodkin A.I."/>
        </authorList>
    </citation>
    <scope>NUCLEOTIDE SEQUENCE</scope>
    <source>
        <strain evidence="10">M08but</strain>
    </source>
</reference>
<gene>
    <name evidence="10" type="ORF">MRX98_09145</name>
</gene>
<dbReference type="AlphaFoldDB" id="A0AA41R1H9"/>
<dbReference type="GO" id="GO:0009103">
    <property type="term" value="P:lipopolysaccharide biosynthetic process"/>
    <property type="evidence" value="ECO:0007669"/>
    <property type="project" value="UniProtKB-ARBA"/>
</dbReference>
<name>A0AA41R1H9_9BACT</name>
<evidence type="ECO:0000313" key="10">
    <source>
        <dbReference type="EMBL" id="MCJ8500734.1"/>
    </source>
</evidence>
<protein>
    <submittedName>
        <fullName evidence="10">Glycosyltransferase family 39 protein</fullName>
    </submittedName>
</protein>
<dbReference type="InterPro" id="IPR038731">
    <property type="entry name" value="RgtA/B/C-like"/>
</dbReference>
<dbReference type="Proteomes" id="UP001165427">
    <property type="component" value="Unassembled WGS sequence"/>
</dbReference>
<feature type="transmembrane region" description="Helical" evidence="8">
    <location>
        <begin position="12"/>
        <end position="30"/>
    </location>
</feature>
<feature type="transmembrane region" description="Helical" evidence="8">
    <location>
        <begin position="340"/>
        <end position="361"/>
    </location>
</feature>
<sequence>MRTIDDRPERLFLLFVLVHTFCWTVVPALVNPNLPYDVIEGLAWGHEWQWGYYKHPPIKPWFLEAMAVVSGRADWAMYLLSQLCVVGAFWAVWRLAREFFSPAMALVAVLLLEGVYYHNFTSPEFNVNVAQLPFWALTILFTWWGLTRRTTLPWVLAGACIGLGFLSKYVFLFLVMAIVVMLFAVREFRPVLKSPGPWIGALVSLAVAAPHLYWFVANDFPTIAYAVEMADPGKPSLFNHIFYPLRLLVGQSLILIPVLLMLLTLRRKEGELPEPVQTSTAAGPFLLFTALGPPLLMALMSALFGWKIRSMWATPLFLTASVTLIYFLRERLTTVRLRGFTIALGLLFSLSLLAYAGHAFIGPAFTERPKRVHFPGLALADEVTRRWHDHFEKPPEIIIGSYWVAGNVAYYAPHRATVFIDADPGKAPWVTPEQMRRHGAVIIGFSRREALQMVPFDPERVIDTGPVTLAPEYWKDLKPFEFWMLILPPSDKAGADLGRIAVDGATDRAAMAEDAVTSALQRW</sequence>
<dbReference type="InterPro" id="IPR050297">
    <property type="entry name" value="LipidA_mod_glycosyltrf_83"/>
</dbReference>
<dbReference type="PANTHER" id="PTHR33908">
    <property type="entry name" value="MANNOSYLTRANSFERASE YKCB-RELATED"/>
    <property type="match status" value="1"/>
</dbReference>